<dbReference type="InterPro" id="IPR019458">
    <property type="entry name" value="Est1-like_N"/>
</dbReference>
<dbReference type="InterPro" id="IPR011990">
    <property type="entry name" value="TPR-like_helical_dom_sf"/>
</dbReference>
<dbReference type="Pfam" id="PF10373">
    <property type="entry name" value="EST1_DNA_bind"/>
    <property type="match status" value="1"/>
</dbReference>
<organism evidence="4 5">
    <name type="scientific">Trichoglossum hirsutum</name>
    <dbReference type="NCBI Taxonomy" id="265104"/>
    <lineage>
        <taxon>Eukaryota</taxon>
        <taxon>Fungi</taxon>
        <taxon>Dikarya</taxon>
        <taxon>Ascomycota</taxon>
        <taxon>Pezizomycotina</taxon>
        <taxon>Geoglossomycetes</taxon>
        <taxon>Geoglossales</taxon>
        <taxon>Geoglossaceae</taxon>
        <taxon>Trichoglossum</taxon>
    </lineage>
</organism>
<evidence type="ECO:0008006" key="6">
    <source>
        <dbReference type="Google" id="ProtNLM"/>
    </source>
</evidence>
<dbReference type="Gene3D" id="1.25.40.10">
    <property type="entry name" value="Tetratricopeptide repeat domain"/>
    <property type="match status" value="1"/>
</dbReference>
<evidence type="ECO:0000256" key="1">
    <source>
        <dbReference type="SAM" id="MobiDB-lite"/>
    </source>
</evidence>
<accession>A0A9P8RSQ3</accession>
<evidence type="ECO:0000259" key="3">
    <source>
        <dbReference type="Pfam" id="PF10374"/>
    </source>
</evidence>
<feature type="domain" description="Telomerase activating protein Est1-like N-terminal" evidence="3">
    <location>
        <begin position="64"/>
        <end position="183"/>
    </location>
</feature>
<dbReference type="EMBL" id="JAGHQM010000179">
    <property type="protein sequence ID" value="KAH0564783.1"/>
    <property type="molecule type" value="Genomic_DNA"/>
</dbReference>
<reference evidence="4" key="1">
    <citation type="submission" date="2021-03" db="EMBL/GenBank/DDBJ databases">
        <title>Comparative genomics and phylogenomic investigation of the class Geoglossomycetes provide insights into ecological specialization and systematics.</title>
        <authorList>
            <person name="Melie T."/>
            <person name="Pirro S."/>
            <person name="Miller A.N."/>
            <person name="Quandt A."/>
        </authorList>
    </citation>
    <scope>NUCLEOTIDE SEQUENCE</scope>
    <source>
        <strain evidence="4">CAQ_001_2017</strain>
    </source>
</reference>
<feature type="compositionally biased region" description="Polar residues" evidence="1">
    <location>
        <begin position="663"/>
        <end position="688"/>
    </location>
</feature>
<feature type="domain" description="DNA/RNA-binding" evidence="2">
    <location>
        <begin position="196"/>
        <end position="474"/>
    </location>
</feature>
<dbReference type="InterPro" id="IPR045153">
    <property type="entry name" value="Est1/Ebs1-like"/>
</dbReference>
<feature type="region of interest" description="Disordered" evidence="1">
    <location>
        <begin position="660"/>
        <end position="722"/>
    </location>
</feature>
<feature type="compositionally biased region" description="Polar residues" evidence="1">
    <location>
        <begin position="706"/>
        <end position="722"/>
    </location>
</feature>
<comment type="caution">
    <text evidence="4">The sequence shown here is derived from an EMBL/GenBank/DDBJ whole genome shotgun (WGS) entry which is preliminary data.</text>
</comment>
<keyword evidence="5" id="KW-1185">Reference proteome</keyword>
<dbReference type="PANTHER" id="PTHR15696:SF36">
    <property type="entry name" value="NONSENSE-MEDIATED MRNA DECAY FACTOR"/>
    <property type="match status" value="1"/>
</dbReference>
<evidence type="ECO:0000259" key="2">
    <source>
        <dbReference type="Pfam" id="PF10373"/>
    </source>
</evidence>
<dbReference type="Pfam" id="PF10374">
    <property type="entry name" value="EST1"/>
    <property type="match status" value="1"/>
</dbReference>
<proteinExistence type="predicted"/>
<evidence type="ECO:0000313" key="5">
    <source>
        <dbReference type="Proteomes" id="UP000750711"/>
    </source>
</evidence>
<name>A0A9P8RSQ3_9PEZI</name>
<dbReference type="AlphaFoldDB" id="A0A9P8RSQ3"/>
<feature type="region of interest" description="Disordered" evidence="1">
    <location>
        <begin position="615"/>
        <end position="646"/>
    </location>
</feature>
<dbReference type="SUPFAM" id="SSF48452">
    <property type="entry name" value="TPR-like"/>
    <property type="match status" value="1"/>
</dbReference>
<dbReference type="Proteomes" id="UP000750711">
    <property type="component" value="Unassembled WGS sequence"/>
</dbReference>
<protein>
    <recommendedName>
        <fullName evidence="6">Telomerase activating protein Est1</fullName>
    </recommendedName>
</protein>
<feature type="compositionally biased region" description="Polar residues" evidence="1">
    <location>
        <begin position="637"/>
        <end position="646"/>
    </location>
</feature>
<sequence>MAKAMATPAEQAWKFAQRAESELHAKLAEKDPLFKDIDYLIAQYRSACENAIFLDFELATTKNIEGRLWDAHGKINNRYRRLLKSFQIREGEGKKKPVEKRKMVKHYLEFIKSSTRHYRGYIQRLSSHFGGIPEVEEIAHRFKLDGLSADDPIQASPHLRRLVLLSCHQVLVHLGDLSRYRETELAATGNRNWGPATGYYDLATAIYPASGASHNQLAVIALSDGSHLRATYHLYRALSVDDAHPAAKGNLEIEFKKILTAWNKGNLKTNGTVQGGSAMTDLVGLFARLHAQCYKGLDFAEHEELENETLSQLALDLKERSVSESTLHKFVIINIAAQHFAGTKFQAFFYFLRLNVKTIFTLLQVLQPELEWLVIDDNSIGDDPQQYNGSEKVTAVTRRILPSLRNYSSWIVANSALLVAQVGDTSLNVQIKELWKIYANSLTLLAATFPAEDLPSVEYLLEEDEDTIGFNPLDVERVKRRYFKEDGRRKPRWHDHGVDRYHPNMETLARIRDLLTDGLELALDETAPIALIDGGTFTYQEEGLPSEMLASPIGRRASSPEIITGDTSDNSADSAGIDIYPPPNDYQTGRSIAASESISFSMSTSMNRMVDSIVGKDGETETPPPPTGECENHWADSPTTPIGGTMTATDLVSIVHNIGSGGRSYNNSQQSSQGTPRPSLPSIWNTAFAQPPSHSPVSPQRPETARQVSLQQANAQASSMSDPSSFFYPGTPTVGNGAAGDGTTYYQGASAFDMEMSSPYSYGYANRTWGSGVLAGTPPNGQGSFG</sequence>
<dbReference type="InterPro" id="IPR018834">
    <property type="entry name" value="DNA/RNA-bd_Est1-type"/>
</dbReference>
<gene>
    <name evidence="4" type="ORF">GP486_001828</name>
</gene>
<evidence type="ECO:0000313" key="4">
    <source>
        <dbReference type="EMBL" id="KAH0564783.1"/>
    </source>
</evidence>
<dbReference type="PANTHER" id="PTHR15696">
    <property type="entry name" value="SMG-7 SUPPRESSOR WITH MORPHOLOGICAL EFFECT ON GENITALIA PROTEIN 7"/>
    <property type="match status" value="1"/>
</dbReference>